<gene>
    <name evidence="2" type="ORF">GGR15_001147</name>
</gene>
<keyword evidence="1" id="KW-1133">Transmembrane helix</keyword>
<keyword evidence="1" id="KW-0472">Membrane</keyword>
<comment type="caution">
    <text evidence="2">The sequence shown here is derived from an EMBL/GenBank/DDBJ whole genome shotgun (WGS) entry which is preliminary data.</text>
</comment>
<dbReference type="GeneID" id="86894064"/>
<accession>A0A7X5YCZ4</accession>
<dbReference type="EMBL" id="JAATLI010000003">
    <property type="protein sequence ID" value="NJC17536.1"/>
    <property type="molecule type" value="Genomic_DNA"/>
</dbReference>
<evidence type="ECO:0000313" key="2">
    <source>
        <dbReference type="EMBL" id="NJC17536.1"/>
    </source>
</evidence>
<reference evidence="2 3" key="1">
    <citation type="submission" date="2020-03" db="EMBL/GenBank/DDBJ databases">
        <title>Genomic Encyclopedia of Type Strains, Phase IV (KMG-IV): sequencing the most valuable type-strain genomes for metagenomic binning, comparative biology and taxonomic classification.</title>
        <authorList>
            <person name="Goeker M."/>
        </authorList>
    </citation>
    <scope>NUCLEOTIDE SEQUENCE [LARGE SCALE GENOMIC DNA]</scope>
    <source>
        <strain evidence="2 3">DSM 105722</strain>
    </source>
</reference>
<organism evidence="2 3">
    <name type="scientific">Butyricimonas paravirosa</name>
    <dbReference type="NCBI Taxonomy" id="1472417"/>
    <lineage>
        <taxon>Bacteria</taxon>
        <taxon>Pseudomonadati</taxon>
        <taxon>Bacteroidota</taxon>
        <taxon>Bacteroidia</taxon>
        <taxon>Bacteroidales</taxon>
        <taxon>Odoribacteraceae</taxon>
        <taxon>Butyricimonas</taxon>
    </lineage>
</organism>
<evidence type="ECO:0000256" key="1">
    <source>
        <dbReference type="SAM" id="Phobius"/>
    </source>
</evidence>
<dbReference type="RefSeq" id="WP_158571819.1">
    <property type="nucleotide sequence ID" value="NZ_BMPA01000021.1"/>
</dbReference>
<sequence length="54" mass="5983">MNIYFLIGMFSTLSLNTFLAQVSDSLLAGTVSLLGGVLSSIIVAWLKNRWHVKR</sequence>
<evidence type="ECO:0000313" key="3">
    <source>
        <dbReference type="Proteomes" id="UP000576368"/>
    </source>
</evidence>
<name>A0A7X5YCZ4_9BACT</name>
<proteinExistence type="predicted"/>
<dbReference type="Proteomes" id="UP000576368">
    <property type="component" value="Unassembled WGS sequence"/>
</dbReference>
<keyword evidence="1" id="KW-0812">Transmembrane</keyword>
<dbReference type="AlphaFoldDB" id="A0A7X5YCZ4"/>
<protein>
    <submittedName>
        <fullName evidence="2">Uncharacterized protein</fullName>
    </submittedName>
</protein>
<feature type="transmembrane region" description="Helical" evidence="1">
    <location>
        <begin position="30"/>
        <end position="46"/>
    </location>
</feature>